<dbReference type="OrthoDB" id="407509at2759"/>
<dbReference type="EMBL" id="UYSU01040435">
    <property type="protein sequence ID" value="VDM02296.1"/>
    <property type="molecule type" value="Genomic_DNA"/>
</dbReference>
<protein>
    <submittedName>
        <fullName evidence="3">Rab-GAP TBC domain-containing protein</fullName>
    </submittedName>
</protein>
<evidence type="ECO:0000313" key="1">
    <source>
        <dbReference type="EMBL" id="VDM02296.1"/>
    </source>
</evidence>
<name>A0A183THG2_SCHSO</name>
<dbReference type="AlphaFoldDB" id="A0A183THG2"/>
<accession>A0A183THG2</accession>
<dbReference type="WBParaSite" id="SSLN_0001651301-mRNA-1">
    <property type="protein sequence ID" value="SSLN_0001651301-mRNA-1"/>
    <property type="gene ID" value="SSLN_0001651301"/>
</dbReference>
<keyword evidence="2" id="KW-1185">Reference proteome</keyword>
<proteinExistence type="predicted"/>
<gene>
    <name evidence="1" type="ORF">SSLN_LOCUS15910</name>
</gene>
<dbReference type="Proteomes" id="UP000275846">
    <property type="component" value="Unassembled WGS sequence"/>
</dbReference>
<sequence>MDDRQKYWFGIATSMELTSKSGDTHKLYQIIQQFSVLSLSSLRSVVRPPPEGEVIDAIQRLYKNKVSGEDGFPAEIYKSCVDTRTLAP</sequence>
<reference evidence="3" key="1">
    <citation type="submission" date="2016-06" db="UniProtKB">
        <authorList>
            <consortium name="WormBaseParasite"/>
        </authorList>
    </citation>
    <scope>IDENTIFICATION</scope>
</reference>
<evidence type="ECO:0000313" key="2">
    <source>
        <dbReference type="Proteomes" id="UP000275846"/>
    </source>
</evidence>
<evidence type="ECO:0000313" key="3">
    <source>
        <dbReference type="WBParaSite" id="SSLN_0001651301-mRNA-1"/>
    </source>
</evidence>
<organism evidence="3">
    <name type="scientific">Schistocephalus solidus</name>
    <name type="common">Tapeworm</name>
    <dbReference type="NCBI Taxonomy" id="70667"/>
    <lineage>
        <taxon>Eukaryota</taxon>
        <taxon>Metazoa</taxon>
        <taxon>Spiralia</taxon>
        <taxon>Lophotrochozoa</taxon>
        <taxon>Platyhelminthes</taxon>
        <taxon>Cestoda</taxon>
        <taxon>Eucestoda</taxon>
        <taxon>Diphyllobothriidea</taxon>
        <taxon>Diphyllobothriidae</taxon>
        <taxon>Schistocephalus</taxon>
    </lineage>
</organism>
<reference evidence="1 2" key="2">
    <citation type="submission" date="2018-11" db="EMBL/GenBank/DDBJ databases">
        <authorList>
            <consortium name="Pathogen Informatics"/>
        </authorList>
    </citation>
    <scope>NUCLEOTIDE SEQUENCE [LARGE SCALE GENOMIC DNA]</scope>
    <source>
        <strain evidence="1 2">NST_G2</strain>
    </source>
</reference>